<dbReference type="RefSeq" id="XP_045280038.1">
    <property type="nucleotide sequence ID" value="XM_045425793.1"/>
</dbReference>
<proteinExistence type="predicted"/>
<reference evidence="2" key="1">
    <citation type="journal article" date="2015" name="PLoS Genet.">
        <title>The dynamic genome and transcriptome of the human fungal pathogen Blastomyces and close relative Emmonsia.</title>
        <authorList>
            <person name="Munoz J.F."/>
            <person name="Gauthier G.M."/>
            <person name="Desjardins C.A."/>
            <person name="Gallo J.E."/>
            <person name="Holder J."/>
            <person name="Sullivan T.D."/>
            <person name="Marty A.J."/>
            <person name="Carmen J.C."/>
            <person name="Chen Z."/>
            <person name="Ding L."/>
            <person name="Gujja S."/>
            <person name="Magrini V."/>
            <person name="Misas E."/>
            <person name="Mitreva M."/>
            <person name="Priest M."/>
            <person name="Saif S."/>
            <person name="Whiston E.A."/>
            <person name="Young S."/>
            <person name="Zeng Q."/>
            <person name="Goldman W.E."/>
            <person name="Mardis E.R."/>
            <person name="Taylor J.W."/>
            <person name="McEwen J.G."/>
            <person name="Clay O.K."/>
            <person name="Klein B.S."/>
            <person name="Cuomo C.A."/>
        </authorList>
    </citation>
    <scope>NUCLEOTIDE SEQUENCE [LARGE SCALE GENOMIC DNA]</scope>
    <source>
        <strain evidence="2">ER-3 / ATCC MYA-2586</strain>
    </source>
</reference>
<dbReference type="EMBL" id="EQ999974">
    <property type="protein sequence ID" value="OAT00311.1"/>
    <property type="molecule type" value="Genomic_DNA"/>
</dbReference>
<accession>A0ABX2VSX6</accession>
<gene>
    <name evidence="1" type="ORF">BDCG_16578</name>
</gene>
<dbReference type="GeneID" id="69031470"/>
<organism evidence="1 2">
    <name type="scientific">Ajellomyces dermatitidis (strain ER-3 / ATCC MYA-2586)</name>
    <name type="common">Blastomyces dermatitidis</name>
    <dbReference type="NCBI Taxonomy" id="559297"/>
    <lineage>
        <taxon>Eukaryota</taxon>
        <taxon>Fungi</taxon>
        <taxon>Dikarya</taxon>
        <taxon>Ascomycota</taxon>
        <taxon>Pezizomycotina</taxon>
        <taxon>Eurotiomycetes</taxon>
        <taxon>Eurotiomycetidae</taxon>
        <taxon>Onygenales</taxon>
        <taxon>Ajellomycetaceae</taxon>
        <taxon>Blastomyces</taxon>
    </lineage>
</organism>
<evidence type="ECO:0000313" key="1">
    <source>
        <dbReference type="EMBL" id="OAT00311.1"/>
    </source>
</evidence>
<name>A0ABX2VSX6_AJEDR</name>
<evidence type="ECO:0000313" key="2">
    <source>
        <dbReference type="Proteomes" id="UP000002039"/>
    </source>
</evidence>
<keyword evidence="2" id="KW-1185">Reference proteome</keyword>
<sequence length="232" mass="25021">MCDKSLNISHSMYEIPCKSVSNKCLHGAAVASVTTKKARLKAVLSMSCESITFITTSPPASLAAAAEVAVPCSEMSSLLPAGASASGSSPAPPTAVATLPLSPANTVTYDPVWLFREELRESLISETVTLRSSIHSFSPAAHLSPAQNTAELSSQSSTVSSSSFCEKASIQSLTGITTCLHCIKQLKKRRILYTCLFSHFCYFCYICNNDFYLSITEMLYKDADVRDFNSEE</sequence>
<protein>
    <submittedName>
        <fullName evidence="1">Uncharacterized protein</fullName>
    </submittedName>
</protein>
<dbReference type="Proteomes" id="UP000002039">
    <property type="component" value="Unassembled WGS sequence"/>
</dbReference>